<dbReference type="EMBL" id="JADKBR010000017">
    <property type="protein sequence ID" value="MBK8891501.1"/>
    <property type="molecule type" value="Genomic_DNA"/>
</dbReference>
<dbReference type="Pfam" id="PF13378">
    <property type="entry name" value="MR_MLE_C"/>
    <property type="match status" value="1"/>
</dbReference>
<proteinExistence type="predicted"/>
<protein>
    <submittedName>
        <fullName evidence="5">O-succinylbenzoate synthase</fullName>
    </submittedName>
</protein>
<evidence type="ECO:0000256" key="2">
    <source>
        <dbReference type="ARBA" id="ARBA00022842"/>
    </source>
</evidence>
<dbReference type="SUPFAM" id="SSF51604">
    <property type="entry name" value="Enolase C-terminal domain-like"/>
    <property type="match status" value="1"/>
</dbReference>
<dbReference type="SMART" id="SM00922">
    <property type="entry name" value="MR_MLE"/>
    <property type="match status" value="1"/>
</dbReference>
<evidence type="ECO:0000313" key="5">
    <source>
        <dbReference type="EMBL" id="MBK8891501.1"/>
    </source>
</evidence>
<dbReference type="Gene3D" id="3.20.20.120">
    <property type="entry name" value="Enolase-like C-terminal domain"/>
    <property type="match status" value="1"/>
</dbReference>
<dbReference type="InterPro" id="IPR029065">
    <property type="entry name" value="Enolase_C-like"/>
</dbReference>
<keyword evidence="2" id="KW-0460">Magnesium</keyword>
<dbReference type="Pfam" id="PF21508">
    <property type="entry name" value="MenC_N"/>
    <property type="match status" value="1"/>
</dbReference>
<dbReference type="SFLD" id="SFLDS00001">
    <property type="entry name" value="Enolase"/>
    <property type="match status" value="1"/>
</dbReference>
<dbReference type="CDD" id="cd03320">
    <property type="entry name" value="OSBS"/>
    <property type="match status" value="1"/>
</dbReference>
<dbReference type="AlphaFoldDB" id="A0A9D7QIL2"/>
<dbReference type="PANTHER" id="PTHR48073:SF2">
    <property type="entry name" value="O-SUCCINYLBENZOATE SYNTHASE"/>
    <property type="match status" value="1"/>
</dbReference>
<dbReference type="InterPro" id="IPR029017">
    <property type="entry name" value="Enolase-like_N"/>
</dbReference>
<keyword evidence="1" id="KW-0479">Metal-binding</keyword>
<organism evidence="5 6">
    <name type="scientific">Candidatus Dechloromonas phosphorivorans</name>
    <dbReference type="NCBI Taxonomy" id="2899244"/>
    <lineage>
        <taxon>Bacteria</taxon>
        <taxon>Pseudomonadati</taxon>
        <taxon>Pseudomonadota</taxon>
        <taxon>Betaproteobacteria</taxon>
        <taxon>Rhodocyclales</taxon>
        <taxon>Azonexaceae</taxon>
        <taxon>Dechloromonas</taxon>
    </lineage>
</organism>
<dbReference type="Gene3D" id="3.30.390.10">
    <property type="entry name" value="Enolase-like, N-terminal domain"/>
    <property type="match status" value="1"/>
</dbReference>
<dbReference type="InterPro" id="IPR013342">
    <property type="entry name" value="Mandelate_racemase_C"/>
</dbReference>
<keyword evidence="3" id="KW-0456">Lyase</keyword>
<dbReference type="Proteomes" id="UP000808146">
    <property type="component" value="Unassembled WGS sequence"/>
</dbReference>
<evidence type="ECO:0000313" key="6">
    <source>
        <dbReference type="Proteomes" id="UP000808146"/>
    </source>
</evidence>
<dbReference type="SUPFAM" id="SSF54826">
    <property type="entry name" value="Enolase N-terminal domain-like"/>
    <property type="match status" value="1"/>
</dbReference>
<gene>
    <name evidence="5" type="ORF">IPN75_14570</name>
</gene>
<dbReference type="GO" id="GO:0016829">
    <property type="term" value="F:lyase activity"/>
    <property type="evidence" value="ECO:0007669"/>
    <property type="project" value="UniProtKB-KW"/>
</dbReference>
<dbReference type="SFLD" id="SFLDF00009">
    <property type="entry name" value="o-succinylbenzoate_synthase"/>
    <property type="match status" value="1"/>
</dbReference>
<dbReference type="InterPro" id="IPR041338">
    <property type="entry name" value="OSBS_N"/>
</dbReference>
<sequence length="319" mass="33433">MNVVSADWLPYCLPLKRPWLTSQGRLDERHGHLLRLRTSDGLTGWGDCAPLPEFGIDEAAARDLAEECALLDLAAQRARLPLGCWLAGGPPIQSVAVNATLGPIATVTPEAIEASLAAGFRVLKIKVGVGRLVDEIGGLQHLCAALPAGIGLRLDANGAWDIAEAERFLAACRALPIDAIEEPLHAPDGAILHRLQASVPFPLAIDESLHLIDSGFWRAPPVRRLVIKPCRFGGLLGSVEVGLRARAAGVECIVTSSLESACGLTACAHLATAIAPDSCHGLATADWLASDTGQAPEIVGGRMSLAPTPGLGFQNFPSC</sequence>
<feature type="domain" description="Mandelate racemase/muconate lactonizing enzyme C-terminal" evidence="4">
    <location>
        <begin position="105"/>
        <end position="202"/>
    </location>
</feature>
<evidence type="ECO:0000259" key="4">
    <source>
        <dbReference type="SMART" id="SM00922"/>
    </source>
</evidence>
<comment type="caution">
    <text evidence="5">The sequence shown here is derived from an EMBL/GenBank/DDBJ whole genome shotgun (WGS) entry which is preliminary data.</text>
</comment>
<dbReference type="PANTHER" id="PTHR48073">
    <property type="entry name" value="O-SUCCINYLBENZOATE SYNTHASE-RELATED"/>
    <property type="match status" value="1"/>
</dbReference>
<accession>A0A9D7QIL2</accession>
<evidence type="ECO:0000256" key="1">
    <source>
        <dbReference type="ARBA" id="ARBA00022723"/>
    </source>
</evidence>
<dbReference type="GO" id="GO:0046872">
    <property type="term" value="F:metal ion binding"/>
    <property type="evidence" value="ECO:0007669"/>
    <property type="project" value="UniProtKB-KW"/>
</dbReference>
<reference evidence="5" key="1">
    <citation type="submission" date="2020-10" db="EMBL/GenBank/DDBJ databases">
        <title>Connecting structure to function with the recovery of over 1000 high-quality activated sludge metagenome-assembled genomes encoding full-length rRNA genes using long-read sequencing.</title>
        <authorList>
            <person name="Singleton C.M."/>
            <person name="Petriglieri F."/>
            <person name="Kristensen J.M."/>
            <person name="Kirkegaard R.H."/>
            <person name="Michaelsen T.Y."/>
            <person name="Andersen M.H."/>
            <person name="Karst S.M."/>
            <person name="Dueholm M.S."/>
            <person name="Nielsen P.H."/>
            <person name="Albertsen M."/>
        </authorList>
    </citation>
    <scope>NUCLEOTIDE SEQUENCE</scope>
    <source>
        <strain evidence="5">OdNE_18-Q3-R46-58_BAT3C.305</strain>
    </source>
</reference>
<dbReference type="InterPro" id="IPR036849">
    <property type="entry name" value="Enolase-like_C_sf"/>
</dbReference>
<evidence type="ECO:0000256" key="3">
    <source>
        <dbReference type="ARBA" id="ARBA00023239"/>
    </source>
</evidence>
<dbReference type="SFLD" id="SFLDG00180">
    <property type="entry name" value="muconate_cycloisomerase"/>
    <property type="match status" value="1"/>
</dbReference>
<name>A0A9D7QIL2_9RHOO</name>